<gene>
    <name evidence="5" type="ORF">AAIA72_15625</name>
</gene>
<organism evidence="5">
    <name type="scientific">Thermohahella caldifontis</name>
    <dbReference type="NCBI Taxonomy" id="3142973"/>
    <lineage>
        <taxon>Bacteria</taxon>
        <taxon>Pseudomonadati</taxon>
        <taxon>Pseudomonadota</taxon>
        <taxon>Gammaproteobacteria</taxon>
        <taxon>Oceanospirillales</taxon>
        <taxon>Hahellaceae</taxon>
        <taxon>Thermohahella</taxon>
    </lineage>
</organism>
<dbReference type="AlphaFoldDB" id="A0AB39UV89"/>
<dbReference type="PROSITE" id="PS01124">
    <property type="entry name" value="HTH_ARAC_FAMILY_2"/>
    <property type="match status" value="1"/>
</dbReference>
<dbReference type="RefSeq" id="WP_369601218.1">
    <property type="nucleotide sequence ID" value="NZ_CP154858.1"/>
</dbReference>
<dbReference type="PRINTS" id="PR00032">
    <property type="entry name" value="HTHARAC"/>
</dbReference>
<dbReference type="Pfam" id="PF06719">
    <property type="entry name" value="AraC_N"/>
    <property type="match status" value="1"/>
</dbReference>
<keyword evidence="3" id="KW-0804">Transcription</keyword>
<dbReference type="PANTHER" id="PTHR46796:SF2">
    <property type="entry name" value="TRANSCRIPTIONAL REGULATORY PROTEIN"/>
    <property type="match status" value="1"/>
</dbReference>
<dbReference type="GO" id="GO:0043565">
    <property type="term" value="F:sequence-specific DNA binding"/>
    <property type="evidence" value="ECO:0007669"/>
    <property type="project" value="InterPro"/>
</dbReference>
<dbReference type="GO" id="GO:0003700">
    <property type="term" value="F:DNA-binding transcription factor activity"/>
    <property type="evidence" value="ECO:0007669"/>
    <property type="project" value="InterPro"/>
</dbReference>
<accession>A0AB39UV89</accession>
<dbReference type="Gene3D" id="1.10.10.60">
    <property type="entry name" value="Homeodomain-like"/>
    <property type="match status" value="1"/>
</dbReference>
<dbReference type="InterPro" id="IPR018060">
    <property type="entry name" value="HTH_AraC"/>
</dbReference>
<dbReference type="InterPro" id="IPR018062">
    <property type="entry name" value="HTH_AraC-typ_CS"/>
</dbReference>
<dbReference type="InterPro" id="IPR050204">
    <property type="entry name" value="AraC_XylS_family_regulators"/>
</dbReference>
<proteinExistence type="predicted"/>
<name>A0AB39UV89_9GAMM</name>
<dbReference type="SUPFAM" id="SSF46689">
    <property type="entry name" value="Homeodomain-like"/>
    <property type="match status" value="2"/>
</dbReference>
<evidence type="ECO:0000256" key="3">
    <source>
        <dbReference type="ARBA" id="ARBA00023163"/>
    </source>
</evidence>
<evidence type="ECO:0000256" key="2">
    <source>
        <dbReference type="ARBA" id="ARBA00023125"/>
    </source>
</evidence>
<keyword evidence="1" id="KW-0805">Transcription regulation</keyword>
<dbReference type="InterPro" id="IPR009594">
    <property type="entry name" value="Tscrpt_reg_HTH_AraC_N"/>
</dbReference>
<evidence type="ECO:0000259" key="4">
    <source>
        <dbReference type="PROSITE" id="PS01124"/>
    </source>
</evidence>
<sequence>MKVIERPVKTLVENRVSFGGPNAELSIYDTWLPASQVRLQAGEVLYCGMVTGRKVLHCPDRGILHFLPHESFVMAPGTQVAIDFPDADPSAPTTCLTIEITRERVAQLCDHLNHTRPLEPVLEGWQYRDVPYLLTSHTTATEALIRRLLDVFSEDDSERDVLIDLGISELVVRMLQHQTRGLLLQVCERAPDTSGLTAAVSHIRAHLSEPIEIDTLCRLACMSRTRFYEQFRLQLGCTPQAFQLQLRMEEACRRLARGEQVTRVCYDLGFRNPSHFTRRFQAFFGETPTCYRKRHVQVGAELAGGL</sequence>
<dbReference type="PANTHER" id="PTHR46796">
    <property type="entry name" value="HTH-TYPE TRANSCRIPTIONAL ACTIVATOR RHAS-RELATED"/>
    <property type="match status" value="1"/>
</dbReference>
<dbReference type="SMART" id="SM00342">
    <property type="entry name" value="HTH_ARAC"/>
    <property type="match status" value="1"/>
</dbReference>
<dbReference type="KEGG" id="tcd:AAIA72_15625"/>
<dbReference type="PROSITE" id="PS00041">
    <property type="entry name" value="HTH_ARAC_FAMILY_1"/>
    <property type="match status" value="1"/>
</dbReference>
<keyword evidence="2" id="KW-0238">DNA-binding</keyword>
<evidence type="ECO:0000256" key="1">
    <source>
        <dbReference type="ARBA" id="ARBA00023015"/>
    </source>
</evidence>
<dbReference type="EMBL" id="CP154858">
    <property type="protein sequence ID" value="XDT72206.1"/>
    <property type="molecule type" value="Genomic_DNA"/>
</dbReference>
<dbReference type="Pfam" id="PF12833">
    <property type="entry name" value="HTH_18"/>
    <property type="match status" value="1"/>
</dbReference>
<dbReference type="InterPro" id="IPR020449">
    <property type="entry name" value="Tscrpt_reg_AraC-type_HTH"/>
</dbReference>
<reference evidence="5" key="1">
    <citation type="submission" date="2024-05" db="EMBL/GenBank/DDBJ databases">
        <title>Genome sequencing of novel strain.</title>
        <authorList>
            <person name="Ganbat D."/>
            <person name="Ganbat S."/>
            <person name="Lee S.-J."/>
        </authorList>
    </citation>
    <scope>NUCLEOTIDE SEQUENCE</scope>
    <source>
        <strain evidence="5">SMD15-11</strain>
    </source>
</reference>
<evidence type="ECO:0000313" key="5">
    <source>
        <dbReference type="EMBL" id="XDT72206.1"/>
    </source>
</evidence>
<feature type="domain" description="HTH araC/xylS-type" evidence="4">
    <location>
        <begin position="197"/>
        <end position="294"/>
    </location>
</feature>
<protein>
    <submittedName>
        <fullName evidence="5">Helix-turn-helix domain-containing protein</fullName>
    </submittedName>
</protein>
<dbReference type="InterPro" id="IPR009057">
    <property type="entry name" value="Homeodomain-like_sf"/>
</dbReference>